<organism evidence="1">
    <name type="scientific">Candidatus Kentrum sp. TUN</name>
    <dbReference type="NCBI Taxonomy" id="2126343"/>
    <lineage>
        <taxon>Bacteria</taxon>
        <taxon>Pseudomonadati</taxon>
        <taxon>Pseudomonadota</taxon>
        <taxon>Gammaproteobacteria</taxon>
        <taxon>Candidatus Kentrum</taxon>
    </lineage>
</organism>
<gene>
    <name evidence="1" type="ORF">BECKTUN1418D_GA0071000_101016</name>
</gene>
<sequence length="160" mass="18031">MVAGDHLEALPDASLDRFALALERFGYRHAALDWFAEEAEDPELMGRRGLRPGEPLPREFGLFHGDGHPAEKWPREALMALRAWMDRDQAMLDWVFPAGLPGEERQGLLAQIAILRRRSWSPQAALDALLADWPTDVPWRETSLAAAEEPLLVVCREILA</sequence>
<accession>A0A450ZD24</accession>
<dbReference type="AlphaFoldDB" id="A0A450ZD24"/>
<dbReference type="EMBL" id="CAADFX010000010">
    <property type="protein sequence ID" value="VFK51692.1"/>
    <property type="molecule type" value="Genomic_DNA"/>
</dbReference>
<reference evidence="1" key="1">
    <citation type="submission" date="2019-02" db="EMBL/GenBank/DDBJ databases">
        <authorList>
            <person name="Gruber-Vodicka R. H."/>
            <person name="Seah K. B. B."/>
        </authorList>
    </citation>
    <scope>NUCLEOTIDE SEQUENCE</scope>
    <source>
        <strain evidence="1">BECK_BY1</strain>
    </source>
</reference>
<evidence type="ECO:0000313" key="1">
    <source>
        <dbReference type="EMBL" id="VFK51692.1"/>
    </source>
</evidence>
<protein>
    <submittedName>
        <fullName evidence="1">Uncharacterized protein</fullName>
    </submittedName>
</protein>
<proteinExistence type="predicted"/>
<name>A0A450ZD24_9GAMM</name>